<evidence type="ECO:0000313" key="1">
    <source>
        <dbReference type="EMBL" id="AHV97080.1"/>
    </source>
</evidence>
<evidence type="ECO:0000313" key="2">
    <source>
        <dbReference type="Proteomes" id="UP000019772"/>
    </source>
</evidence>
<organism evidence="1 2">
    <name type="scientific">Paenibacillus sabinae T27</name>
    <dbReference type="NCBI Taxonomy" id="1268072"/>
    <lineage>
        <taxon>Bacteria</taxon>
        <taxon>Bacillati</taxon>
        <taxon>Bacillota</taxon>
        <taxon>Bacilli</taxon>
        <taxon>Bacillales</taxon>
        <taxon>Paenibacillaceae</taxon>
        <taxon>Paenibacillus</taxon>
    </lineage>
</organism>
<name>X4ZK49_9BACL</name>
<sequence>MKKQSYYPSDFDDNEEDIPYWNLHRLFNKYVLINADGLPVCYALHLKRYHDFLTQSELASHLGMATSRSRAGDGL</sequence>
<keyword evidence="2" id="KW-1185">Reference proteome</keyword>
<protein>
    <submittedName>
        <fullName evidence="1">Uncharacterized protein</fullName>
    </submittedName>
</protein>
<dbReference type="EMBL" id="CP004078">
    <property type="protein sequence ID" value="AHV97080.1"/>
    <property type="molecule type" value="Genomic_DNA"/>
</dbReference>
<proteinExistence type="predicted"/>
<accession>X4ZK49</accession>
<gene>
    <name evidence="1" type="ORF">PSAB_10750</name>
</gene>
<dbReference type="HOGENOM" id="CLU_2667687_0_0_9"/>
<dbReference type="Proteomes" id="UP000019772">
    <property type="component" value="Chromosome"/>
</dbReference>
<dbReference type="KEGG" id="psab:PSAB_10750"/>
<dbReference type="AlphaFoldDB" id="X4ZK49"/>
<reference evidence="1 2" key="1">
    <citation type="journal article" date="2014" name="PLoS Genet.">
        <title>Comparative Genomic Analysis of N2-Fixing and Non-N2-Fixing Paenibacillus spp.: Organization, Evolution and Expression of the Nitrogen Fixation Genes.</title>
        <authorList>
            <person name="Xie J.B."/>
            <person name="Du Z."/>
            <person name="Bai L."/>
            <person name="Tian C."/>
            <person name="Zhang Y."/>
            <person name="Xie J.Y."/>
            <person name="Wang T."/>
            <person name="Liu X."/>
            <person name="Chen X."/>
            <person name="Cheng Q."/>
            <person name="Chen S."/>
            <person name="Li J."/>
        </authorList>
    </citation>
    <scope>NUCLEOTIDE SEQUENCE [LARGE SCALE GENOMIC DNA]</scope>
    <source>
        <strain evidence="1 2">T27</strain>
    </source>
</reference>